<feature type="domain" description="FAD/NAD(P)-binding" evidence="7">
    <location>
        <begin position="15"/>
        <end position="323"/>
    </location>
</feature>
<comment type="caution">
    <text evidence="8">The sequence shown here is derived from an EMBL/GenBank/DDBJ whole genome shotgun (WGS) entry which is preliminary data.</text>
</comment>
<dbReference type="Proteomes" id="UP000051378">
    <property type="component" value="Unassembled WGS sequence"/>
</dbReference>
<keyword evidence="2" id="KW-0285">Flavoprotein</keyword>
<evidence type="ECO:0008006" key="10">
    <source>
        <dbReference type="Google" id="ProtNLM"/>
    </source>
</evidence>
<dbReference type="PRINTS" id="PR00411">
    <property type="entry name" value="PNDRDTASEI"/>
</dbReference>
<feature type="disulfide bond" description="Redox-active" evidence="5">
    <location>
        <begin position="52"/>
        <end position="57"/>
    </location>
</feature>
<keyword evidence="3 4" id="KW-0274">FAD</keyword>
<dbReference type="GO" id="GO:0016491">
    <property type="term" value="F:oxidoreductase activity"/>
    <property type="evidence" value="ECO:0007669"/>
    <property type="project" value="InterPro"/>
</dbReference>
<proteinExistence type="inferred from homology"/>
<feature type="domain" description="Pyridine nucleotide-disulphide oxidoreductase dimerisation" evidence="6">
    <location>
        <begin position="346"/>
        <end position="447"/>
    </location>
</feature>
<evidence type="ECO:0000256" key="5">
    <source>
        <dbReference type="PIRSR" id="PIRSR000350-4"/>
    </source>
</evidence>
<dbReference type="PANTHER" id="PTHR43014:SF5">
    <property type="entry name" value="GLUTATHIONE REDUCTASE (NADPH)"/>
    <property type="match status" value="1"/>
</dbReference>
<evidence type="ECO:0000256" key="2">
    <source>
        <dbReference type="ARBA" id="ARBA00022630"/>
    </source>
</evidence>
<dbReference type="InterPro" id="IPR023753">
    <property type="entry name" value="FAD/NAD-binding_dom"/>
</dbReference>
<evidence type="ECO:0000259" key="7">
    <source>
        <dbReference type="Pfam" id="PF07992"/>
    </source>
</evidence>
<gene>
    <name evidence="8" type="ORF">FC86_GL001204</name>
</gene>
<dbReference type="SUPFAM" id="SSF51905">
    <property type="entry name" value="FAD/NAD(P)-binding domain"/>
    <property type="match status" value="1"/>
</dbReference>
<feature type="binding site" evidence="4">
    <location>
        <position position="309"/>
    </location>
    <ligand>
        <name>FAD</name>
        <dbReference type="ChEBI" id="CHEBI:57692"/>
    </ligand>
</feature>
<dbReference type="Pfam" id="PF02852">
    <property type="entry name" value="Pyr_redox_dim"/>
    <property type="match status" value="1"/>
</dbReference>
<name>A0A0R2DWZ3_9LACO</name>
<dbReference type="Gene3D" id="3.30.390.30">
    <property type="match status" value="1"/>
</dbReference>
<keyword evidence="4" id="KW-0547">Nucleotide-binding</keyword>
<evidence type="ECO:0000259" key="6">
    <source>
        <dbReference type="Pfam" id="PF02852"/>
    </source>
</evidence>
<feature type="binding site" evidence="4">
    <location>
        <begin position="182"/>
        <end position="189"/>
    </location>
    <ligand>
        <name>NAD(+)</name>
        <dbReference type="ChEBI" id="CHEBI:57540"/>
    </ligand>
</feature>
<organism evidence="8 9">
    <name type="scientific">Holzapfeliella floricola DSM 23037 = JCM 16512</name>
    <dbReference type="NCBI Taxonomy" id="1423744"/>
    <lineage>
        <taxon>Bacteria</taxon>
        <taxon>Bacillati</taxon>
        <taxon>Bacillota</taxon>
        <taxon>Bacilli</taxon>
        <taxon>Lactobacillales</taxon>
        <taxon>Lactobacillaceae</taxon>
        <taxon>Holzapfeliella</taxon>
    </lineage>
</organism>
<dbReference type="SUPFAM" id="SSF55424">
    <property type="entry name" value="FAD/NAD-linked reductases, dimerisation (C-terminal) domain"/>
    <property type="match status" value="1"/>
</dbReference>
<dbReference type="EMBL" id="AYZL01000006">
    <property type="protein sequence ID" value="KRN04845.1"/>
    <property type="molecule type" value="Genomic_DNA"/>
</dbReference>
<reference evidence="8 9" key="1">
    <citation type="journal article" date="2015" name="Genome Announc.">
        <title>Expanding the biotechnology potential of lactobacilli through comparative genomics of 213 strains and associated genera.</title>
        <authorList>
            <person name="Sun Z."/>
            <person name="Harris H.M."/>
            <person name="McCann A."/>
            <person name="Guo C."/>
            <person name="Argimon S."/>
            <person name="Zhang W."/>
            <person name="Yang X."/>
            <person name="Jeffery I.B."/>
            <person name="Cooney J.C."/>
            <person name="Kagawa T.F."/>
            <person name="Liu W."/>
            <person name="Song Y."/>
            <person name="Salvetti E."/>
            <person name="Wrobel A."/>
            <person name="Rasinkangas P."/>
            <person name="Parkhill J."/>
            <person name="Rea M.C."/>
            <person name="O'Sullivan O."/>
            <person name="Ritari J."/>
            <person name="Douillard F.P."/>
            <person name="Paul Ross R."/>
            <person name="Yang R."/>
            <person name="Briner A.E."/>
            <person name="Felis G.E."/>
            <person name="de Vos W.M."/>
            <person name="Barrangou R."/>
            <person name="Klaenhammer T.R."/>
            <person name="Caufield P.W."/>
            <person name="Cui Y."/>
            <person name="Zhang H."/>
            <person name="O'Toole P.W."/>
        </authorList>
    </citation>
    <scope>NUCLEOTIDE SEQUENCE [LARGE SCALE GENOMIC DNA]</scope>
    <source>
        <strain evidence="8 9">DSM 23037</strain>
    </source>
</reference>
<comment type="similarity">
    <text evidence="1">Belongs to the class-I pyridine nucleotide-disulfide oxidoreductase family.</text>
</comment>
<protein>
    <recommendedName>
        <fullName evidence="10">Glutathione reductase</fullName>
    </recommendedName>
</protein>
<evidence type="ECO:0000256" key="4">
    <source>
        <dbReference type="PIRSR" id="PIRSR000350-3"/>
    </source>
</evidence>
<comment type="cofactor">
    <cofactor evidence="4">
        <name>FAD</name>
        <dbReference type="ChEBI" id="CHEBI:57692"/>
    </cofactor>
    <text evidence="4">Binds 1 FAD per subunit.</text>
</comment>
<evidence type="ECO:0000313" key="8">
    <source>
        <dbReference type="EMBL" id="KRN04845.1"/>
    </source>
</evidence>
<dbReference type="GO" id="GO:0000166">
    <property type="term" value="F:nucleotide binding"/>
    <property type="evidence" value="ECO:0007669"/>
    <property type="project" value="UniProtKB-KW"/>
</dbReference>
<dbReference type="STRING" id="1423744.FC86_GL001204"/>
<dbReference type="PANTHER" id="PTHR43014">
    <property type="entry name" value="MERCURIC REDUCTASE"/>
    <property type="match status" value="1"/>
</dbReference>
<evidence type="ECO:0000256" key="1">
    <source>
        <dbReference type="ARBA" id="ARBA00007532"/>
    </source>
</evidence>
<dbReference type="PIRSF" id="PIRSF000350">
    <property type="entry name" value="Mercury_reductase_MerA"/>
    <property type="match status" value="1"/>
</dbReference>
<dbReference type="InterPro" id="IPR001100">
    <property type="entry name" value="Pyr_nuc-diS_OxRdtase"/>
</dbReference>
<dbReference type="Pfam" id="PF07992">
    <property type="entry name" value="Pyr_redox_2"/>
    <property type="match status" value="1"/>
</dbReference>
<dbReference type="InterPro" id="IPR016156">
    <property type="entry name" value="FAD/NAD-linked_Rdtase_dimer_sf"/>
</dbReference>
<dbReference type="PATRIC" id="fig|1423744.4.peg.1235"/>
<feature type="binding site" evidence="4">
    <location>
        <position position="123"/>
    </location>
    <ligand>
        <name>FAD</name>
        <dbReference type="ChEBI" id="CHEBI:57692"/>
    </ligand>
</feature>
<keyword evidence="4" id="KW-0520">NAD</keyword>
<keyword evidence="9" id="KW-1185">Reference proteome</keyword>
<dbReference type="PRINTS" id="PR00368">
    <property type="entry name" value="FADPNR"/>
</dbReference>
<accession>A0A0R2DWZ3</accession>
<evidence type="ECO:0000313" key="9">
    <source>
        <dbReference type="Proteomes" id="UP000051378"/>
    </source>
</evidence>
<evidence type="ECO:0000256" key="3">
    <source>
        <dbReference type="ARBA" id="ARBA00022827"/>
    </source>
</evidence>
<dbReference type="Gene3D" id="3.50.50.60">
    <property type="entry name" value="FAD/NAD(P)-binding domain"/>
    <property type="match status" value="2"/>
</dbReference>
<sequence length="454" mass="49735">MTSHGGNQMTAKYDYDVLYLGAGHGTFDGAVPLAQKGFKIGVVEADKMGGTCPNWGCNAKIALDAPVLIRHQQQNMSDLFEGELPKVNWKNNMKHKHDVIDALPDMIEGLVQSVGIDVIHGFGQLKDSHTVQVNGEEKTAEKIVIATGLHPHKLMVDGHELAHDSQEFLALDELPEDITIIGSGYIGMEFASIAQAAGANVTVMMSHGIVLRNFYQPYVTLIVDQMKKDGIQFIENANVSAFEQTTSGYVVKYGDNQEHATKWILDATGRTPNVENMGLEEVGVEYDQTGIKVNGYLQTSVDSIYASGDVISSSQPKLTPTAAFESAYLTQLFSRETSKEIDFPAVASVTFTTPRIAQVGVSVDEAKDNPDYRVVESDLAQTNWYYQAFKEPIAKRSLVFDQNNQLVGATEVSQKADDVINALVPIIELKPTKEQMGRMIHLFPSIASDVFSSL</sequence>
<feature type="binding site" evidence="4">
    <location>
        <position position="269"/>
    </location>
    <ligand>
        <name>NAD(+)</name>
        <dbReference type="ChEBI" id="CHEBI:57540"/>
    </ligand>
</feature>
<dbReference type="InterPro" id="IPR004099">
    <property type="entry name" value="Pyr_nucl-diS_OxRdtase_dimer"/>
</dbReference>
<dbReference type="AlphaFoldDB" id="A0A0R2DWZ3"/>
<dbReference type="InterPro" id="IPR036188">
    <property type="entry name" value="FAD/NAD-bd_sf"/>
</dbReference>